<evidence type="ECO:0000259" key="8">
    <source>
        <dbReference type="Pfam" id="PF09335"/>
    </source>
</evidence>
<protein>
    <recommendedName>
        <fullName evidence="8">VTT domain-containing protein</fullName>
    </recommendedName>
</protein>
<dbReference type="PANTHER" id="PTHR30353">
    <property type="entry name" value="INNER MEMBRANE PROTEIN DEDA-RELATED"/>
    <property type="match status" value="1"/>
</dbReference>
<gene>
    <name evidence="9" type="ORF">AK829_08965</name>
</gene>
<dbReference type="KEGG" id="crie:AK829_08965"/>
<dbReference type="PATRIC" id="fig|156976.3.peg.1797"/>
<name>A0A0K1REW1_9CORY</name>
<feature type="domain" description="VTT" evidence="8">
    <location>
        <begin position="38"/>
        <end position="163"/>
    </location>
</feature>
<feature type="transmembrane region" description="Helical" evidence="7">
    <location>
        <begin position="172"/>
        <end position="191"/>
    </location>
</feature>
<proteinExistence type="inferred from homology"/>
<organism evidence="9 10">
    <name type="scientific">Corynebacterium riegelii</name>
    <dbReference type="NCBI Taxonomy" id="156976"/>
    <lineage>
        <taxon>Bacteria</taxon>
        <taxon>Bacillati</taxon>
        <taxon>Actinomycetota</taxon>
        <taxon>Actinomycetes</taxon>
        <taxon>Mycobacteriales</taxon>
        <taxon>Corynebacteriaceae</taxon>
        <taxon>Corynebacterium</taxon>
    </lineage>
</organism>
<dbReference type="EMBL" id="CP012342">
    <property type="protein sequence ID" value="AKV59962.1"/>
    <property type="molecule type" value="Genomic_DNA"/>
</dbReference>
<comment type="similarity">
    <text evidence="2 7">Belongs to the DedA family.</text>
</comment>
<evidence type="ECO:0000256" key="6">
    <source>
        <dbReference type="ARBA" id="ARBA00023136"/>
    </source>
</evidence>
<keyword evidence="3 7" id="KW-1003">Cell membrane</keyword>
<dbReference type="GO" id="GO:0005886">
    <property type="term" value="C:plasma membrane"/>
    <property type="evidence" value="ECO:0007669"/>
    <property type="project" value="UniProtKB-SubCell"/>
</dbReference>
<dbReference type="PANTHER" id="PTHR30353:SF15">
    <property type="entry name" value="INNER MEMBRANE PROTEIN YABI"/>
    <property type="match status" value="1"/>
</dbReference>
<keyword evidence="5 7" id="KW-1133">Transmembrane helix</keyword>
<feature type="transmembrane region" description="Helical" evidence="7">
    <location>
        <begin position="59"/>
        <end position="81"/>
    </location>
</feature>
<keyword evidence="10" id="KW-1185">Reference proteome</keyword>
<comment type="subcellular location">
    <subcellularLocation>
        <location evidence="1 7">Cell membrane</location>
        <topology evidence="1 7">Multi-pass membrane protein</topology>
    </subcellularLocation>
</comment>
<dbReference type="Pfam" id="PF09335">
    <property type="entry name" value="VTT_dom"/>
    <property type="match status" value="1"/>
</dbReference>
<evidence type="ECO:0000313" key="10">
    <source>
        <dbReference type="Proteomes" id="UP000060016"/>
    </source>
</evidence>
<keyword evidence="6 7" id="KW-0472">Membrane</keyword>
<dbReference type="InterPro" id="IPR032818">
    <property type="entry name" value="DedA-like"/>
</dbReference>
<accession>A0A0K1REW1</accession>
<evidence type="ECO:0000256" key="2">
    <source>
        <dbReference type="ARBA" id="ARBA00010792"/>
    </source>
</evidence>
<dbReference type="STRING" id="156976.AK829_08965"/>
<feature type="transmembrane region" description="Helical" evidence="7">
    <location>
        <begin position="140"/>
        <end position="165"/>
    </location>
</feature>
<keyword evidence="4 7" id="KW-0812">Transmembrane</keyword>
<evidence type="ECO:0000256" key="5">
    <source>
        <dbReference type="ARBA" id="ARBA00022989"/>
    </source>
</evidence>
<dbReference type="InterPro" id="IPR032816">
    <property type="entry name" value="VTT_dom"/>
</dbReference>
<evidence type="ECO:0000256" key="7">
    <source>
        <dbReference type="RuleBase" id="RU367016"/>
    </source>
</evidence>
<dbReference type="Proteomes" id="UP000060016">
    <property type="component" value="Chromosome"/>
</dbReference>
<evidence type="ECO:0000256" key="4">
    <source>
        <dbReference type="ARBA" id="ARBA00022692"/>
    </source>
</evidence>
<feature type="transmembrane region" description="Helical" evidence="7">
    <location>
        <begin position="112"/>
        <end position="134"/>
    </location>
</feature>
<evidence type="ECO:0000256" key="1">
    <source>
        <dbReference type="ARBA" id="ARBA00004651"/>
    </source>
</evidence>
<evidence type="ECO:0000313" key="9">
    <source>
        <dbReference type="EMBL" id="AKV59962.1"/>
    </source>
</evidence>
<dbReference type="AlphaFoldDB" id="A0A0K1REW1"/>
<reference evidence="9 10" key="1">
    <citation type="submission" date="2015-08" db="EMBL/GenBank/DDBJ databases">
        <authorList>
            <person name="Babu N.S."/>
            <person name="Beckwith C.J."/>
            <person name="Beseler K.G."/>
            <person name="Brison A."/>
            <person name="Carone J.V."/>
            <person name="Caskin T.P."/>
            <person name="Diamond M."/>
            <person name="Durham M.E."/>
            <person name="Foxe J.M."/>
            <person name="Go M."/>
            <person name="Henderson B.A."/>
            <person name="Jones I.B."/>
            <person name="McGettigan J.A."/>
            <person name="Micheletti S.J."/>
            <person name="Nasrallah M.E."/>
            <person name="Ortiz D."/>
            <person name="Piller C.R."/>
            <person name="Privatt S.R."/>
            <person name="Schneider S.L."/>
            <person name="Sharp S."/>
            <person name="Smith T.C."/>
            <person name="Stanton J.D."/>
            <person name="Ullery H.E."/>
            <person name="Wilson R.J."/>
            <person name="Serrano M.G."/>
            <person name="Buck G."/>
            <person name="Lee V."/>
            <person name="Wang Y."/>
            <person name="Carvalho R."/>
            <person name="Voegtly L."/>
            <person name="Shi R."/>
            <person name="Duckworth R."/>
            <person name="Johnson A."/>
            <person name="Loviza R."/>
            <person name="Walstead R."/>
            <person name="Shah Z."/>
            <person name="Kiflezghi M."/>
            <person name="Wade K."/>
            <person name="Ball S.L."/>
            <person name="Bradley K.W."/>
            <person name="Asai D.J."/>
            <person name="Bowman C.A."/>
            <person name="Russell D.A."/>
            <person name="Pope W.H."/>
            <person name="Jacobs-Sera D."/>
            <person name="Hendrix R.W."/>
            <person name="Hatfull G.F."/>
        </authorList>
    </citation>
    <scope>NUCLEOTIDE SEQUENCE [LARGE SCALE GENOMIC DNA]</scope>
    <source>
        <strain evidence="9 10">PUDD_83A45</strain>
    </source>
</reference>
<sequence>MSSLMDAFIAFLHMLMATPFFYPLLSLVIVGDAICPLLPSETILNLAGAFSASQGVPDLKYTIIAAIIGGVVGDNICFALGGRLIGVVNRLDPDSKAGQAIQWVRRNMKRSAGITILVGRFLPWARWVATIVFASVGYNWFAFFIYDTIGVILWATLAVGLGYAGGSLLADYPLLAMIVGVALGSLVGLIIQRVQNWFFETRDIRRGVSEV</sequence>
<evidence type="ECO:0000256" key="3">
    <source>
        <dbReference type="ARBA" id="ARBA00022475"/>
    </source>
</evidence>